<gene>
    <name evidence="1" type="ORF">CTOB1V02_LOCUS10126</name>
</gene>
<name>A0A7R8WID4_9CRUS</name>
<accession>A0A7R8WID4</accession>
<organism evidence="1">
    <name type="scientific">Cyprideis torosa</name>
    <dbReference type="NCBI Taxonomy" id="163714"/>
    <lineage>
        <taxon>Eukaryota</taxon>
        <taxon>Metazoa</taxon>
        <taxon>Ecdysozoa</taxon>
        <taxon>Arthropoda</taxon>
        <taxon>Crustacea</taxon>
        <taxon>Oligostraca</taxon>
        <taxon>Ostracoda</taxon>
        <taxon>Podocopa</taxon>
        <taxon>Podocopida</taxon>
        <taxon>Cytherocopina</taxon>
        <taxon>Cytheroidea</taxon>
        <taxon>Cytherideidae</taxon>
        <taxon>Cyprideis</taxon>
    </lineage>
</organism>
<proteinExistence type="predicted"/>
<dbReference type="EMBL" id="OB664466">
    <property type="protein sequence ID" value="CAD7232289.1"/>
    <property type="molecule type" value="Genomic_DNA"/>
</dbReference>
<protein>
    <submittedName>
        <fullName evidence="1">Uncharacterized protein</fullName>
    </submittedName>
</protein>
<sequence length="417" mass="46941">MYDDRSVDELMCDHWPVIFSQLPPLQISPFCMACTSACLHILLSEGEEAYSGSGDNWFPEATPFIPFQANIFSPCFAIECSASHSESKFRQKVTGTPCELIHLATVECVSLNIETLSRATPRWQAALVSHLLCIERRKEMNLCCIQMVALLQQLEKECFKEAYLPQEGHQPSPYALRESTVITKLYSPKGLLHRNKGRGASKMFGGFPAVIVGPTSLDSSYCNKSTSLNKAMSSFPTSTTNDEILAPPYDEELPESQLLYGEEERGGPSQHPKSKWTFALRQKREKGRFKNVWRRSCLIVTFTSSTHPKGSASLAKPPGQILQIVPILLEDICDSSHRVTDHPIQVEKPYFRRNEISFAECVIPRRETGTDRPTLPEYPVAHPYVVIPQGTLVFLLLVLEILPHLYQPHSWLSDMTL</sequence>
<dbReference type="AlphaFoldDB" id="A0A7R8WID4"/>
<reference evidence="1" key="1">
    <citation type="submission" date="2020-11" db="EMBL/GenBank/DDBJ databases">
        <authorList>
            <person name="Tran Van P."/>
        </authorList>
    </citation>
    <scope>NUCLEOTIDE SEQUENCE</scope>
</reference>
<evidence type="ECO:0000313" key="1">
    <source>
        <dbReference type="EMBL" id="CAD7232289.1"/>
    </source>
</evidence>